<accession>A0A9D4C6W2</accession>
<proteinExistence type="predicted"/>
<dbReference type="AlphaFoldDB" id="A0A9D4C6W2"/>
<dbReference type="Proteomes" id="UP000828390">
    <property type="component" value="Unassembled WGS sequence"/>
</dbReference>
<gene>
    <name evidence="1" type="ORF">DPMN_060922</name>
</gene>
<reference evidence="1" key="2">
    <citation type="submission" date="2020-11" db="EMBL/GenBank/DDBJ databases">
        <authorList>
            <person name="McCartney M.A."/>
            <person name="Auch B."/>
            <person name="Kono T."/>
            <person name="Mallez S."/>
            <person name="Becker A."/>
            <person name="Gohl D.M."/>
            <person name="Silverstein K.A.T."/>
            <person name="Koren S."/>
            <person name="Bechman K.B."/>
            <person name="Herman A."/>
            <person name="Abrahante J.E."/>
            <person name="Garbe J."/>
        </authorList>
    </citation>
    <scope>NUCLEOTIDE SEQUENCE</scope>
    <source>
        <strain evidence="1">Duluth1</strain>
        <tissue evidence="1">Whole animal</tissue>
    </source>
</reference>
<sequence length="89" mass="10676">MPMSTDLYFPSSGRQRVTHWVKNVSWHSEQPVMSWRWNQMMFEVCFRNKLPFPTARLIYQSAQPISDKTVSNFMEFFVERRSLLNENAV</sequence>
<evidence type="ECO:0000313" key="1">
    <source>
        <dbReference type="EMBL" id="KAH3718123.1"/>
    </source>
</evidence>
<comment type="caution">
    <text evidence="1">The sequence shown here is derived from an EMBL/GenBank/DDBJ whole genome shotgun (WGS) entry which is preliminary data.</text>
</comment>
<keyword evidence="2" id="KW-1185">Reference proteome</keyword>
<name>A0A9D4C6W2_DREPO</name>
<protein>
    <submittedName>
        <fullName evidence="1">Uncharacterized protein</fullName>
    </submittedName>
</protein>
<dbReference type="EMBL" id="JAIWYP010000013">
    <property type="protein sequence ID" value="KAH3718123.1"/>
    <property type="molecule type" value="Genomic_DNA"/>
</dbReference>
<evidence type="ECO:0000313" key="2">
    <source>
        <dbReference type="Proteomes" id="UP000828390"/>
    </source>
</evidence>
<reference evidence="1" key="1">
    <citation type="journal article" date="2019" name="bioRxiv">
        <title>The Genome of the Zebra Mussel, Dreissena polymorpha: A Resource for Invasive Species Research.</title>
        <authorList>
            <person name="McCartney M.A."/>
            <person name="Auch B."/>
            <person name="Kono T."/>
            <person name="Mallez S."/>
            <person name="Zhang Y."/>
            <person name="Obille A."/>
            <person name="Becker A."/>
            <person name="Abrahante J.E."/>
            <person name="Garbe J."/>
            <person name="Badalamenti J.P."/>
            <person name="Herman A."/>
            <person name="Mangelson H."/>
            <person name="Liachko I."/>
            <person name="Sullivan S."/>
            <person name="Sone E.D."/>
            <person name="Koren S."/>
            <person name="Silverstein K.A.T."/>
            <person name="Beckman K.B."/>
            <person name="Gohl D.M."/>
        </authorList>
    </citation>
    <scope>NUCLEOTIDE SEQUENCE</scope>
    <source>
        <strain evidence="1">Duluth1</strain>
        <tissue evidence="1">Whole animal</tissue>
    </source>
</reference>
<organism evidence="1 2">
    <name type="scientific">Dreissena polymorpha</name>
    <name type="common">Zebra mussel</name>
    <name type="synonym">Mytilus polymorpha</name>
    <dbReference type="NCBI Taxonomy" id="45954"/>
    <lineage>
        <taxon>Eukaryota</taxon>
        <taxon>Metazoa</taxon>
        <taxon>Spiralia</taxon>
        <taxon>Lophotrochozoa</taxon>
        <taxon>Mollusca</taxon>
        <taxon>Bivalvia</taxon>
        <taxon>Autobranchia</taxon>
        <taxon>Heteroconchia</taxon>
        <taxon>Euheterodonta</taxon>
        <taxon>Imparidentia</taxon>
        <taxon>Neoheterodontei</taxon>
        <taxon>Myida</taxon>
        <taxon>Dreissenoidea</taxon>
        <taxon>Dreissenidae</taxon>
        <taxon>Dreissena</taxon>
    </lineage>
</organism>